<dbReference type="STRING" id="555088.DealDRAFT_1191"/>
<accession>C0GFD2</accession>
<dbReference type="EMBL" id="ACJM01000005">
    <property type="protein sequence ID" value="EEG77892.1"/>
    <property type="molecule type" value="Genomic_DNA"/>
</dbReference>
<keyword evidence="2" id="KW-1185">Reference proteome</keyword>
<organism evidence="1 2">
    <name type="scientific">Dethiobacter alkaliphilus AHT 1</name>
    <dbReference type="NCBI Taxonomy" id="555088"/>
    <lineage>
        <taxon>Bacteria</taxon>
        <taxon>Bacillati</taxon>
        <taxon>Bacillota</taxon>
        <taxon>Dethiobacteria</taxon>
        <taxon>Dethiobacterales</taxon>
        <taxon>Dethiobacteraceae</taxon>
        <taxon>Dethiobacter</taxon>
    </lineage>
</organism>
<comment type="caution">
    <text evidence="1">The sequence shown here is derived from an EMBL/GenBank/DDBJ whole genome shotgun (WGS) entry which is preliminary data.</text>
</comment>
<proteinExistence type="predicted"/>
<evidence type="ECO:0000313" key="2">
    <source>
        <dbReference type="Proteomes" id="UP000006443"/>
    </source>
</evidence>
<protein>
    <submittedName>
        <fullName evidence="1">Uncharacterized protein</fullName>
    </submittedName>
</protein>
<sequence length="42" mass="4677">MGGVVFLHRRVGALVTKILKYVYIPANLDSVVSEEIQGWVMS</sequence>
<reference evidence="1 2" key="1">
    <citation type="submission" date="2009-02" db="EMBL/GenBank/DDBJ databases">
        <title>Sequencing of the draft genome and assembly of Dethiobacter alkaliphilus AHT 1.</title>
        <authorList>
            <consortium name="US DOE Joint Genome Institute (JGI-PGF)"/>
            <person name="Lucas S."/>
            <person name="Copeland A."/>
            <person name="Lapidus A."/>
            <person name="Glavina del Rio T."/>
            <person name="Dalin E."/>
            <person name="Tice H."/>
            <person name="Bruce D."/>
            <person name="Goodwin L."/>
            <person name="Pitluck S."/>
            <person name="Larimer F."/>
            <person name="Land M.L."/>
            <person name="Hauser L."/>
            <person name="Muyzer G."/>
        </authorList>
    </citation>
    <scope>NUCLEOTIDE SEQUENCE [LARGE SCALE GENOMIC DNA]</scope>
    <source>
        <strain evidence="1 2">AHT 1</strain>
    </source>
</reference>
<evidence type="ECO:0000313" key="1">
    <source>
        <dbReference type="EMBL" id="EEG77892.1"/>
    </source>
</evidence>
<dbReference type="AlphaFoldDB" id="C0GFD2"/>
<dbReference type="Proteomes" id="UP000006443">
    <property type="component" value="Unassembled WGS sequence"/>
</dbReference>
<gene>
    <name evidence="1" type="ORF">DealDRAFT_1191</name>
</gene>
<name>C0GFD2_DETAL</name>